<name>A0ABX0L041_9NEIS</name>
<dbReference type="SUPFAM" id="SSF159594">
    <property type="entry name" value="XCC0632-like"/>
    <property type="match status" value="1"/>
</dbReference>
<feature type="chain" id="PRO_5046246090" description="ABC-type transport auxiliary lipoprotein component domain-containing protein" evidence="1">
    <location>
        <begin position="20"/>
        <end position="197"/>
    </location>
</feature>
<evidence type="ECO:0000256" key="1">
    <source>
        <dbReference type="SAM" id="SignalP"/>
    </source>
</evidence>
<proteinExistence type="predicted"/>
<evidence type="ECO:0008006" key="4">
    <source>
        <dbReference type="Google" id="ProtNLM"/>
    </source>
</evidence>
<gene>
    <name evidence="2" type="ORF">HA050_07075</name>
</gene>
<keyword evidence="3" id="KW-1185">Reference proteome</keyword>
<organism evidence="2 3">
    <name type="scientific">Iodobacter violaceini</name>
    <dbReference type="NCBI Taxonomy" id="3044271"/>
    <lineage>
        <taxon>Bacteria</taxon>
        <taxon>Pseudomonadati</taxon>
        <taxon>Pseudomonadota</taxon>
        <taxon>Betaproteobacteria</taxon>
        <taxon>Neisseriales</taxon>
        <taxon>Chitinibacteraceae</taxon>
        <taxon>Iodobacter</taxon>
    </lineage>
</organism>
<comment type="caution">
    <text evidence="2">The sequence shown here is derived from an EMBL/GenBank/DDBJ whole genome shotgun (WGS) entry which is preliminary data.</text>
</comment>
<dbReference type="Proteomes" id="UP000712570">
    <property type="component" value="Unassembled WGS sequence"/>
</dbReference>
<accession>A0ABX0L041</accession>
<reference evidence="2 3" key="1">
    <citation type="submission" date="2020-03" db="EMBL/GenBank/DDBJ databases">
        <title>Draft genome sequence of environmentally isolated violet-colored cultures.</title>
        <authorList>
            <person name="Wilson H.S."/>
        </authorList>
    </citation>
    <scope>NUCLEOTIDE SEQUENCE [LARGE SCALE GENOMIC DNA]</scope>
    <source>
        <strain evidence="2 3">HSC-16F04</strain>
    </source>
</reference>
<dbReference type="RefSeq" id="WP_166823914.1">
    <property type="nucleotide sequence ID" value="NZ_JAAOLX010000003.1"/>
</dbReference>
<feature type="signal peptide" evidence="1">
    <location>
        <begin position="1"/>
        <end position="19"/>
    </location>
</feature>
<protein>
    <recommendedName>
        <fullName evidence="4">ABC-type transport auxiliary lipoprotein component domain-containing protein</fullName>
    </recommendedName>
</protein>
<evidence type="ECO:0000313" key="2">
    <source>
        <dbReference type="EMBL" id="NHQ85878.1"/>
    </source>
</evidence>
<dbReference type="EMBL" id="JAAOLX010000003">
    <property type="protein sequence ID" value="NHQ85878.1"/>
    <property type="molecule type" value="Genomic_DNA"/>
</dbReference>
<dbReference type="PROSITE" id="PS51257">
    <property type="entry name" value="PROKAR_LIPOPROTEIN"/>
    <property type="match status" value="1"/>
</dbReference>
<evidence type="ECO:0000313" key="3">
    <source>
        <dbReference type="Proteomes" id="UP000712570"/>
    </source>
</evidence>
<dbReference type="Gene3D" id="3.40.50.10610">
    <property type="entry name" value="ABC-type transport auxiliary lipoprotein component"/>
    <property type="match status" value="1"/>
</dbReference>
<keyword evidence="1" id="KW-0732">Signal</keyword>
<sequence>MKRLITLICCALLSACASSIPPKENYLPQTERSGPAQQLRFQGSLKILPWTAQAPFGERQFFYRESAQRFAKDPYREWLASPAELITARSQSWLTSSGLFGQVLPLSSKQTADYQLNGEIIALYTDLQAQPYSLAKLHIRLSSANSPVILDTILTANVAINGTNANDIAEGLDRALASAFKQLESKLILLPSRQALS</sequence>